<evidence type="ECO:0000259" key="4">
    <source>
        <dbReference type="PROSITE" id="PS01124"/>
    </source>
</evidence>
<sequence length="300" mass="33498">MNVHTTNRVVLRQIESCIATRFDQHPTLAPLFQAVANIELLDIGPSALAFHSACTLKDALTTLSELFSLINPMLKLHLAIQPNGDAELWLLDHEDIATEERSSALSQVYFFALIIRMIREALGRTQQTFELGLMQFQVDNHTIQELSELSNCTISNGHPVRRLFLTKDILNKGCRFANPALYQSSMTLANNELLTIRQQLVSQHVICVMQNMPLDAISLATIAQAINMSERSLSRKLNAEGVTPKQLMDRFKKEKALTLLLSGKENVTSVAYTLGYSDPSAFSRAFRRWTGQAPASLILS</sequence>
<evidence type="ECO:0000256" key="1">
    <source>
        <dbReference type="ARBA" id="ARBA00023015"/>
    </source>
</evidence>
<evidence type="ECO:0000256" key="3">
    <source>
        <dbReference type="ARBA" id="ARBA00023163"/>
    </source>
</evidence>
<proteinExistence type="predicted"/>
<keyword evidence="6" id="KW-1185">Reference proteome</keyword>
<dbReference type="InterPro" id="IPR032687">
    <property type="entry name" value="AraC-type_N"/>
</dbReference>
<dbReference type="SUPFAM" id="SSF46689">
    <property type="entry name" value="Homeodomain-like"/>
    <property type="match status" value="1"/>
</dbReference>
<dbReference type="GO" id="GO:0003700">
    <property type="term" value="F:DNA-binding transcription factor activity"/>
    <property type="evidence" value="ECO:0007669"/>
    <property type="project" value="InterPro"/>
</dbReference>
<dbReference type="Gene3D" id="1.10.10.60">
    <property type="entry name" value="Homeodomain-like"/>
    <property type="match status" value="1"/>
</dbReference>
<name>A0A1T4VCV9_9GAMM</name>
<evidence type="ECO:0000256" key="2">
    <source>
        <dbReference type="ARBA" id="ARBA00023125"/>
    </source>
</evidence>
<dbReference type="PANTHER" id="PTHR47894:SF4">
    <property type="entry name" value="HTH-TYPE TRANSCRIPTIONAL REGULATOR GADX"/>
    <property type="match status" value="1"/>
</dbReference>
<dbReference type="PANTHER" id="PTHR47894">
    <property type="entry name" value="HTH-TYPE TRANSCRIPTIONAL REGULATOR GADX"/>
    <property type="match status" value="1"/>
</dbReference>
<dbReference type="AlphaFoldDB" id="A0A1T4VCV9"/>
<reference evidence="6" key="1">
    <citation type="submission" date="2017-02" db="EMBL/GenBank/DDBJ databases">
        <authorList>
            <person name="Varghese N."/>
            <person name="Submissions S."/>
        </authorList>
    </citation>
    <scope>NUCLEOTIDE SEQUENCE [LARGE SCALE GENOMIC DNA]</scope>
    <source>
        <strain evidence="6">DSM 22720</strain>
    </source>
</reference>
<dbReference type="GO" id="GO:0005829">
    <property type="term" value="C:cytosol"/>
    <property type="evidence" value="ECO:0007669"/>
    <property type="project" value="TreeGrafter"/>
</dbReference>
<dbReference type="Proteomes" id="UP000190162">
    <property type="component" value="Unassembled WGS sequence"/>
</dbReference>
<evidence type="ECO:0000313" key="6">
    <source>
        <dbReference type="Proteomes" id="UP000190162"/>
    </source>
</evidence>
<organism evidence="5 6">
    <name type="scientific">Enterovibrio nigricans DSM 22720</name>
    <dbReference type="NCBI Taxonomy" id="1121868"/>
    <lineage>
        <taxon>Bacteria</taxon>
        <taxon>Pseudomonadati</taxon>
        <taxon>Pseudomonadota</taxon>
        <taxon>Gammaproteobacteria</taxon>
        <taxon>Vibrionales</taxon>
        <taxon>Vibrionaceae</taxon>
        <taxon>Enterovibrio</taxon>
    </lineage>
</organism>
<evidence type="ECO:0000313" key="5">
    <source>
        <dbReference type="EMBL" id="SKA62782.1"/>
    </source>
</evidence>
<dbReference type="InterPro" id="IPR018060">
    <property type="entry name" value="HTH_AraC"/>
</dbReference>
<keyword evidence="2 5" id="KW-0238">DNA-binding</keyword>
<dbReference type="RefSeq" id="WP_170915215.1">
    <property type="nucleotide sequence ID" value="NZ_FUXU01000064.1"/>
</dbReference>
<dbReference type="InterPro" id="IPR009057">
    <property type="entry name" value="Homeodomain-like_sf"/>
</dbReference>
<dbReference type="Pfam" id="PF12625">
    <property type="entry name" value="Arabinose_bd"/>
    <property type="match status" value="1"/>
</dbReference>
<dbReference type="EMBL" id="FUXU01000064">
    <property type="protein sequence ID" value="SKA62782.1"/>
    <property type="molecule type" value="Genomic_DNA"/>
</dbReference>
<keyword evidence="1" id="KW-0805">Transcription regulation</keyword>
<protein>
    <submittedName>
        <fullName evidence="5">AraC-type DNA-binding protein</fullName>
    </submittedName>
</protein>
<accession>A0A1T4VCV9</accession>
<gene>
    <name evidence="5" type="ORF">SAMN02745132_03667</name>
</gene>
<feature type="domain" description="HTH araC/xylS-type" evidence="4">
    <location>
        <begin position="203"/>
        <end position="300"/>
    </location>
</feature>
<dbReference type="SMART" id="SM00342">
    <property type="entry name" value="HTH_ARAC"/>
    <property type="match status" value="1"/>
</dbReference>
<dbReference type="Pfam" id="PF12833">
    <property type="entry name" value="HTH_18"/>
    <property type="match status" value="1"/>
</dbReference>
<dbReference type="GO" id="GO:0000976">
    <property type="term" value="F:transcription cis-regulatory region binding"/>
    <property type="evidence" value="ECO:0007669"/>
    <property type="project" value="TreeGrafter"/>
</dbReference>
<dbReference type="PROSITE" id="PS01124">
    <property type="entry name" value="HTH_ARAC_FAMILY_2"/>
    <property type="match status" value="1"/>
</dbReference>
<keyword evidence="3" id="KW-0804">Transcription</keyword>